<dbReference type="SUPFAM" id="SSF53448">
    <property type="entry name" value="Nucleotide-diphospho-sugar transferases"/>
    <property type="match status" value="1"/>
</dbReference>
<dbReference type="InterPro" id="IPR029044">
    <property type="entry name" value="Nucleotide-diphossugar_trans"/>
</dbReference>
<keyword evidence="2" id="KW-0472">Membrane</keyword>
<dbReference type="CDD" id="cd04187">
    <property type="entry name" value="DPM1_like_bac"/>
    <property type="match status" value="1"/>
</dbReference>
<dbReference type="Pfam" id="PF00535">
    <property type="entry name" value="Glycos_transf_2"/>
    <property type="match status" value="1"/>
</dbReference>
<feature type="transmembrane region" description="Helical" evidence="2">
    <location>
        <begin position="263"/>
        <end position="289"/>
    </location>
</feature>
<keyword evidence="1" id="KW-1003">Cell membrane</keyword>
<evidence type="ECO:0000256" key="2">
    <source>
        <dbReference type="SAM" id="Phobius"/>
    </source>
</evidence>
<evidence type="ECO:0000256" key="1">
    <source>
        <dbReference type="ARBA" id="ARBA00022519"/>
    </source>
</evidence>
<dbReference type="EMBL" id="JAKJXH010000039">
    <property type="protein sequence ID" value="MCF7545382.1"/>
    <property type="molecule type" value="Genomic_DNA"/>
</dbReference>
<feature type="transmembrane region" description="Helical" evidence="2">
    <location>
        <begin position="230"/>
        <end position="251"/>
    </location>
</feature>
<keyword evidence="1" id="KW-0997">Cell inner membrane</keyword>
<keyword evidence="2" id="KW-0812">Transmembrane</keyword>
<dbReference type="PANTHER" id="PTHR48090:SF8">
    <property type="entry name" value="GLYCOSYLTRANSFERASE CSBB-RELATED"/>
    <property type="match status" value="1"/>
</dbReference>
<gene>
    <name evidence="4" type="ORF">L4G47_24615</name>
</gene>
<sequence length="316" mass="35742">MILLTLVIPVYRNESNLPDLLLAISALNGELNNDLEIVFVVDGSPDRCYEILRAELPLQPFRSKLILLSRNFGSFMAIRTGLQNGSGDRFAVMAADLQEPPELVLEMNSVLLRQDIDVVVGVREGRQDPWATRTASKIFWGLYRRYVIPEIPPGGVDMFACNKAFRDTLLTLDERHSSLIAQIFWLGYRREVVTYTRQERVHGKSAWTLRKKVNYLMDSVFSFTDLPIRLLTRVGAFGSALAALFGVFTLIAKLDGMIEVPGYAMIMLAITFLGCLNLLGLGIVGSYAWRTYENTKNRPLAIPMRVEDFGDRHEQY</sequence>
<dbReference type="RefSeq" id="WP_237254693.1">
    <property type="nucleotide sequence ID" value="NZ_JAKJXE010000012.1"/>
</dbReference>
<reference evidence="4" key="1">
    <citation type="submission" date="2022-01" db="EMBL/GenBank/DDBJ databases">
        <title>Pseudomonas sp. nov. isolated from Antarctic regolith.</title>
        <authorList>
            <person name="Novakova D."/>
            <person name="Sedlar K."/>
        </authorList>
    </citation>
    <scope>NUCLEOTIDE SEQUENCE</scope>
    <source>
        <strain evidence="4">P2647</strain>
    </source>
</reference>
<comment type="caution">
    <text evidence="4">The sequence shown here is derived from an EMBL/GenBank/DDBJ whole genome shotgun (WGS) entry which is preliminary data.</text>
</comment>
<dbReference type="InterPro" id="IPR001173">
    <property type="entry name" value="Glyco_trans_2-like"/>
</dbReference>
<evidence type="ECO:0000313" key="5">
    <source>
        <dbReference type="Proteomes" id="UP001162905"/>
    </source>
</evidence>
<name>A0ABS9ICD4_9PSED</name>
<organism evidence="4 5">
    <name type="scientific">Pseudomonas petrae</name>
    <dbReference type="NCBI Taxonomy" id="2912190"/>
    <lineage>
        <taxon>Bacteria</taxon>
        <taxon>Pseudomonadati</taxon>
        <taxon>Pseudomonadota</taxon>
        <taxon>Gammaproteobacteria</taxon>
        <taxon>Pseudomonadales</taxon>
        <taxon>Pseudomonadaceae</taxon>
        <taxon>Pseudomonas</taxon>
    </lineage>
</organism>
<dbReference type="PANTHER" id="PTHR48090">
    <property type="entry name" value="UNDECAPRENYL-PHOSPHATE 4-DEOXY-4-FORMAMIDO-L-ARABINOSE TRANSFERASE-RELATED"/>
    <property type="match status" value="1"/>
</dbReference>
<protein>
    <submittedName>
        <fullName evidence="4">Glycosyltransferase family 2 protein</fullName>
    </submittedName>
</protein>
<keyword evidence="2" id="KW-1133">Transmembrane helix</keyword>
<dbReference type="Gene3D" id="3.90.550.10">
    <property type="entry name" value="Spore Coat Polysaccharide Biosynthesis Protein SpsA, Chain A"/>
    <property type="match status" value="1"/>
</dbReference>
<dbReference type="Proteomes" id="UP001162905">
    <property type="component" value="Unassembled WGS sequence"/>
</dbReference>
<evidence type="ECO:0000259" key="3">
    <source>
        <dbReference type="Pfam" id="PF00535"/>
    </source>
</evidence>
<feature type="domain" description="Glycosyltransferase 2-like" evidence="3">
    <location>
        <begin position="6"/>
        <end position="169"/>
    </location>
</feature>
<accession>A0ABS9ICD4</accession>
<proteinExistence type="predicted"/>
<evidence type="ECO:0000313" key="4">
    <source>
        <dbReference type="EMBL" id="MCF7545382.1"/>
    </source>
</evidence>
<keyword evidence="5" id="KW-1185">Reference proteome</keyword>
<dbReference type="InterPro" id="IPR050256">
    <property type="entry name" value="Glycosyltransferase_2"/>
</dbReference>